<dbReference type="Proteomes" id="UP000700334">
    <property type="component" value="Unassembled WGS sequence"/>
</dbReference>
<sequence length="110" mass="11490">MATSGGEEAAAALPAPGASATGADTTLGWEVAVRPLLSASYSAFEMKELPQLVASVIERYRAAAPAGRALGGGGEREVGPDLLHRLSRLLLRLRDPWSPPRLRGCPALED</sequence>
<evidence type="ECO:0000256" key="1">
    <source>
        <dbReference type="SAM" id="MobiDB-lite"/>
    </source>
</evidence>
<dbReference type="EMBL" id="JAGFMF010012145">
    <property type="protein sequence ID" value="KAG8506629.1"/>
    <property type="molecule type" value="Genomic_DNA"/>
</dbReference>
<dbReference type="AlphaFoldDB" id="A0A8J6A7E6"/>
<dbReference type="OrthoDB" id="9909624at2759"/>
<gene>
    <name evidence="2" type="ORF">J0S82_005025</name>
</gene>
<organism evidence="2 3">
    <name type="scientific">Galemys pyrenaicus</name>
    <name type="common">Iberian desman</name>
    <name type="synonym">Pyrenean desman</name>
    <dbReference type="NCBI Taxonomy" id="202257"/>
    <lineage>
        <taxon>Eukaryota</taxon>
        <taxon>Metazoa</taxon>
        <taxon>Chordata</taxon>
        <taxon>Craniata</taxon>
        <taxon>Vertebrata</taxon>
        <taxon>Euteleostomi</taxon>
        <taxon>Mammalia</taxon>
        <taxon>Eutheria</taxon>
        <taxon>Laurasiatheria</taxon>
        <taxon>Eulipotyphla</taxon>
        <taxon>Talpidae</taxon>
        <taxon>Galemys</taxon>
    </lineage>
</organism>
<protein>
    <submittedName>
        <fullName evidence="2">E3 ubiquitin-protein ligase UBR4</fullName>
    </submittedName>
</protein>
<proteinExistence type="predicted"/>
<evidence type="ECO:0000313" key="3">
    <source>
        <dbReference type="Proteomes" id="UP000700334"/>
    </source>
</evidence>
<evidence type="ECO:0000313" key="2">
    <source>
        <dbReference type="EMBL" id="KAG8506629.1"/>
    </source>
</evidence>
<comment type="caution">
    <text evidence="2">The sequence shown here is derived from an EMBL/GenBank/DDBJ whole genome shotgun (WGS) entry which is preliminary data.</text>
</comment>
<accession>A0A8J6A7E6</accession>
<name>A0A8J6A7E6_GALPY</name>
<feature type="region of interest" description="Disordered" evidence="1">
    <location>
        <begin position="1"/>
        <end position="23"/>
    </location>
</feature>
<keyword evidence="3" id="KW-1185">Reference proteome</keyword>
<reference evidence="2" key="1">
    <citation type="journal article" date="2021" name="Evol. Appl.">
        <title>The genome of the Pyrenean desman and the effects of bottlenecks and inbreeding on the genomic landscape of an endangered species.</title>
        <authorList>
            <person name="Escoda L."/>
            <person name="Castresana J."/>
        </authorList>
    </citation>
    <scope>NUCLEOTIDE SEQUENCE</scope>
    <source>
        <strain evidence="2">IBE-C5619</strain>
    </source>
</reference>